<dbReference type="Gene3D" id="2.60.120.330">
    <property type="entry name" value="B-lactam Antibiotic, Isopenicillin N Synthase, Chain"/>
    <property type="match status" value="1"/>
</dbReference>
<dbReference type="EMBL" id="BIFH01000038">
    <property type="protein sequence ID" value="GCE00308.1"/>
    <property type="molecule type" value="Genomic_DNA"/>
</dbReference>
<keyword evidence="2" id="KW-0223">Dioxygenase</keyword>
<evidence type="ECO:0000259" key="5">
    <source>
        <dbReference type="Pfam" id="PF05118"/>
    </source>
</evidence>
<dbReference type="InterPro" id="IPR051821">
    <property type="entry name" value="Asp/Asn_beta-hydroxylase"/>
</dbReference>
<gene>
    <name evidence="6" type="ORF">EHYA_08033</name>
</gene>
<sequence>MREPTPQDSARALTGWAAEQGIDPGDLERIHRGLDPDDPVRSRAGHLQSPAILVPGLAATPWHDPDRYPWIDALESRYPLIRDEFEKQYASEGIDRHPEERELAATGGWNAYHFHTMGTTFPEHLAQCPATAEALAAVPGVADAGICYFSVLAPRTRVKPHCGFVNTRIRCHLGLTVPPGCRMRVGTESRAWREGRCSVFDDSFEHEVANDSDHPRAVLLVDTWHPDLTEVERRAMEFVMRMWTSDVD</sequence>
<dbReference type="InterPro" id="IPR007803">
    <property type="entry name" value="Asp/Arg/Pro-Hydrxlase"/>
</dbReference>
<evidence type="ECO:0000313" key="7">
    <source>
        <dbReference type="Proteomes" id="UP000286931"/>
    </source>
</evidence>
<evidence type="ECO:0000256" key="4">
    <source>
        <dbReference type="SAM" id="MobiDB-lite"/>
    </source>
</evidence>
<evidence type="ECO:0000256" key="1">
    <source>
        <dbReference type="ARBA" id="ARBA00007730"/>
    </source>
</evidence>
<feature type="region of interest" description="Disordered" evidence="4">
    <location>
        <begin position="1"/>
        <end position="32"/>
    </location>
</feature>
<dbReference type="Pfam" id="PF05118">
    <property type="entry name" value="Asp_Arg_Hydrox"/>
    <property type="match status" value="1"/>
</dbReference>
<feature type="domain" description="Aspartyl/asparaginy/proline hydroxylase" evidence="5">
    <location>
        <begin position="76"/>
        <end position="226"/>
    </location>
</feature>
<dbReference type="InterPro" id="IPR027443">
    <property type="entry name" value="IPNS-like_sf"/>
</dbReference>
<reference evidence="6 7" key="1">
    <citation type="submission" date="2018-12" db="EMBL/GenBank/DDBJ databases">
        <title>Draft genome sequence of Embleya hyalina NBRC 13850T.</title>
        <authorList>
            <person name="Komaki H."/>
            <person name="Hosoyama A."/>
            <person name="Kimura A."/>
            <person name="Ichikawa N."/>
            <person name="Tamura T."/>
        </authorList>
    </citation>
    <scope>NUCLEOTIDE SEQUENCE [LARGE SCALE GENOMIC DNA]</scope>
    <source>
        <strain evidence="6 7">NBRC 13850</strain>
    </source>
</reference>
<evidence type="ECO:0000256" key="2">
    <source>
        <dbReference type="ARBA" id="ARBA00022964"/>
    </source>
</evidence>
<dbReference type="GO" id="GO:0016020">
    <property type="term" value="C:membrane"/>
    <property type="evidence" value="ECO:0007669"/>
    <property type="project" value="TreeGrafter"/>
</dbReference>
<accession>A0A401Z0F3</accession>
<organism evidence="6 7">
    <name type="scientific">Embleya hyalina</name>
    <dbReference type="NCBI Taxonomy" id="516124"/>
    <lineage>
        <taxon>Bacteria</taxon>
        <taxon>Bacillati</taxon>
        <taxon>Actinomycetota</taxon>
        <taxon>Actinomycetes</taxon>
        <taxon>Kitasatosporales</taxon>
        <taxon>Streptomycetaceae</taxon>
        <taxon>Embleya</taxon>
    </lineage>
</organism>
<protein>
    <recommendedName>
        <fullName evidence="5">Aspartyl/asparaginy/proline hydroxylase domain-containing protein</fullName>
    </recommendedName>
</protein>
<dbReference type="GO" id="GO:0051213">
    <property type="term" value="F:dioxygenase activity"/>
    <property type="evidence" value="ECO:0007669"/>
    <property type="project" value="UniProtKB-KW"/>
</dbReference>
<dbReference type="PANTHER" id="PTHR46332">
    <property type="entry name" value="ASPARTATE BETA-HYDROXYLASE DOMAIN-CONTAINING PROTEIN 2"/>
    <property type="match status" value="1"/>
</dbReference>
<keyword evidence="3" id="KW-0560">Oxidoreductase</keyword>
<dbReference type="AlphaFoldDB" id="A0A401Z0F3"/>
<comment type="caution">
    <text evidence="6">The sequence shown here is derived from an EMBL/GenBank/DDBJ whole genome shotgun (WGS) entry which is preliminary data.</text>
</comment>
<evidence type="ECO:0000256" key="3">
    <source>
        <dbReference type="ARBA" id="ARBA00023002"/>
    </source>
</evidence>
<name>A0A401Z0F3_9ACTN</name>
<comment type="similarity">
    <text evidence="1">Belongs to the aspartyl/asparaginyl beta-hydroxylase family.</text>
</comment>
<dbReference type="OrthoDB" id="21665at2"/>
<dbReference type="SUPFAM" id="SSF51197">
    <property type="entry name" value="Clavaminate synthase-like"/>
    <property type="match status" value="1"/>
</dbReference>
<dbReference type="RefSeq" id="WP_126642038.1">
    <property type="nucleotide sequence ID" value="NZ_BIFH01000038.1"/>
</dbReference>
<dbReference type="Proteomes" id="UP000286931">
    <property type="component" value="Unassembled WGS sequence"/>
</dbReference>
<dbReference type="PANTHER" id="PTHR46332:SF5">
    <property type="entry name" value="ASPARTATE BETA-HYDROXYLASE DOMAIN CONTAINING 2"/>
    <property type="match status" value="1"/>
</dbReference>
<proteinExistence type="inferred from homology"/>
<evidence type="ECO:0000313" key="6">
    <source>
        <dbReference type="EMBL" id="GCE00308.1"/>
    </source>
</evidence>
<keyword evidence="7" id="KW-1185">Reference proteome</keyword>